<name>A0AAV7WFR7_PLEWA</name>
<evidence type="ECO:0000313" key="1">
    <source>
        <dbReference type="EMBL" id="KAJ1211110.1"/>
    </source>
</evidence>
<protein>
    <submittedName>
        <fullName evidence="1">Uncharacterized protein</fullName>
    </submittedName>
</protein>
<dbReference type="EMBL" id="JANPWB010000002">
    <property type="protein sequence ID" value="KAJ1211110.1"/>
    <property type="molecule type" value="Genomic_DNA"/>
</dbReference>
<gene>
    <name evidence="1" type="ORF">NDU88_006471</name>
</gene>
<dbReference type="Proteomes" id="UP001066276">
    <property type="component" value="Chromosome 1_2"/>
</dbReference>
<accession>A0AAV7WFR7</accession>
<organism evidence="1 2">
    <name type="scientific">Pleurodeles waltl</name>
    <name type="common">Iberian ribbed newt</name>
    <dbReference type="NCBI Taxonomy" id="8319"/>
    <lineage>
        <taxon>Eukaryota</taxon>
        <taxon>Metazoa</taxon>
        <taxon>Chordata</taxon>
        <taxon>Craniata</taxon>
        <taxon>Vertebrata</taxon>
        <taxon>Euteleostomi</taxon>
        <taxon>Amphibia</taxon>
        <taxon>Batrachia</taxon>
        <taxon>Caudata</taxon>
        <taxon>Salamandroidea</taxon>
        <taxon>Salamandridae</taxon>
        <taxon>Pleurodelinae</taxon>
        <taxon>Pleurodeles</taxon>
    </lineage>
</organism>
<sequence length="69" mass="8026">MCARPCLHTQDMRRGRAGLSTPWEHYDAPRHSRRITYARLTVSPLSRHASRQRWCTHQHSSYTTYGSAA</sequence>
<keyword evidence="2" id="KW-1185">Reference proteome</keyword>
<proteinExistence type="predicted"/>
<comment type="caution">
    <text evidence="1">The sequence shown here is derived from an EMBL/GenBank/DDBJ whole genome shotgun (WGS) entry which is preliminary data.</text>
</comment>
<dbReference type="AlphaFoldDB" id="A0AAV7WFR7"/>
<evidence type="ECO:0000313" key="2">
    <source>
        <dbReference type="Proteomes" id="UP001066276"/>
    </source>
</evidence>
<reference evidence="1" key="1">
    <citation type="journal article" date="2022" name="bioRxiv">
        <title>Sequencing and chromosome-scale assembly of the giantPleurodeles waltlgenome.</title>
        <authorList>
            <person name="Brown T."/>
            <person name="Elewa A."/>
            <person name="Iarovenko S."/>
            <person name="Subramanian E."/>
            <person name="Araus A.J."/>
            <person name="Petzold A."/>
            <person name="Susuki M."/>
            <person name="Suzuki K.-i.T."/>
            <person name="Hayashi T."/>
            <person name="Toyoda A."/>
            <person name="Oliveira C."/>
            <person name="Osipova E."/>
            <person name="Leigh N.D."/>
            <person name="Simon A."/>
            <person name="Yun M.H."/>
        </authorList>
    </citation>
    <scope>NUCLEOTIDE SEQUENCE</scope>
    <source>
        <strain evidence="1">20211129_DDA</strain>
        <tissue evidence="1">Liver</tissue>
    </source>
</reference>